<dbReference type="GO" id="GO:0004674">
    <property type="term" value="F:protein serine/threonine kinase activity"/>
    <property type="evidence" value="ECO:0007669"/>
    <property type="project" value="TreeGrafter"/>
</dbReference>
<evidence type="ECO:0000313" key="7">
    <source>
        <dbReference type="Proteomes" id="UP000029646"/>
    </source>
</evidence>
<gene>
    <name evidence="5" type="ORF">JCM19302_1205</name>
    <name evidence="6" type="ORF">JCM19538_3176</name>
</gene>
<protein>
    <submittedName>
        <fullName evidence="5">Expressed protein</fullName>
    </submittedName>
</protein>
<evidence type="ECO:0000259" key="4">
    <source>
        <dbReference type="PROSITE" id="PS50234"/>
    </source>
</evidence>
<keyword evidence="2" id="KW-0964">Secreted</keyword>
<dbReference type="InterPro" id="IPR002035">
    <property type="entry name" value="VWF_A"/>
</dbReference>
<evidence type="ECO:0000313" key="8">
    <source>
        <dbReference type="Proteomes" id="UP000030184"/>
    </source>
</evidence>
<dbReference type="EMBL" id="BBNY01000003">
    <property type="protein sequence ID" value="GAL88663.1"/>
    <property type="molecule type" value="Genomic_DNA"/>
</dbReference>
<name>A0A090W8D8_9FLAO</name>
<sequence length="383" mass="42295">MKKIVALLSLVVICFGCESSGEFGGEPAISFLESDSGGGNGNTQAGQITAGEWNDLKNWDFWTDLVNSKNSISQQDLWRFNTSKRIAIKVLDVNNTPLNNAKVALYKGDELISQTRTDNFGETNFFVGFFNDNTTGINLTQYAIMVNGIKMDKSILMFGEGVNVYNINQNIDVENKIEIAFMVDATGSMGDELEFLKNDLTDVINKVQTNNQNASILTATVFYRDHGDQYVTRRSDFSASIETTSKFIKAQYASGGGDYEEAVDEALKETITELQWSDNAKTRIAFLLLDAPPHGTQEIYESLKTSLNLAAQKGVKLIPITASGIDKSTEFLMRNFAIATNGTYVFITNDSGIGNDHLEPTVGAYEVEFLNSLLVRLIDKYAK</sequence>
<dbReference type="GO" id="GO:0005737">
    <property type="term" value="C:cytoplasm"/>
    <property type="evidence" value="ECO:0007669"/>
    <property type="project" value="TreeGrafter"/>
</dbReference>
<dbReference type="InterPro" id="IPR036465">
    <property type="entry name" value="vWFA_dom_sf"/>
</dbReference>
<dbReference type="OrthoDB" id="9805121at2"/>
<dbReference type="PANTHER" id="PTHR47763">
    <property type="entry name" value="ALPHA-PROTEIN KINASE VWKA"/>
    <property type="match status" value="1"/>
</dbReference>
<dbReference type="EMBL" id="BBNS01000024">
    <property type="protein sequence ID" value="GAL72443.1"/>
    <property type="molecule type" value="Genomic_DNA"/>
</dbReference>
<keyword evidence="3" id="KW-0732">Signal</keyword>
<dbReference type="PROSITE" id="PS50234">
    <property type="entry name" value="VWFA"/>
    <property type="match status" value="1"/>
</dbReference>
<dbReference type="PANTHER" id="PTHR47763:SF1">
    <property type="entry name" value="DUF659 DOMAIN-CONTAINING PROTEIN"/>
    <property type="match status" value="1"/>
</dbReference>
<comment type="caution">
    <text evidence="5">The sequence shown here is derived from an EMBL/GenBank/DDBJ whole genome shotgun (WGS) entry which is preliminary data.</text>
</comment>
<evidence type="ECO:0000313" key="6">
    <source>
        <dbReference type="EMBL" id="GAL88663.1"/>
    </source>
</evidence>
<keyword evidence="8" id="KW-1185">Reference proteome</keyword>
<proteinExistence type="predicted"/>
<dbReference type="AlphaFoldDB" id="A0A090W8D8"/>
<dbReference type="Proteomes" id="UP000030184">
    <property type="component" value="Unassembled WGS sequence"/>
</dbReference>
<dbReference type="Gene3D" id="3.40.50.410">
    <property type="entry name" value="von Willebrand factor, type A domain"/>
    <property type="match status" value="1"/>
</dbReference>
<dbReference type="RefSeq" id="WP_052415088.1">
    <property type="nucleotide sequence ID" value="NZ_BBNS01000024.1"/>
</dbReference>
<evidence type="ECO:0000313" key="5">
    <source>
        <dbReference type="EMBL" id="GAL72443.1"/>
    </source>
</evidence>
<organism evidence="5 7">
    <name type="scientific">Jejuia pallidilutea</name>
    <dbReference type="NCBI Taxonomy" id="504487"/>
    <lineage>
        <taxon>Bacteria</taxon>
        <taxon>Pseudomonadati</taxon>
        <taxon>Bacteroidota</taxon>
        <taxon>Flavobacteriia</taxon>
        <taxon>Flavobacteriales</taxon>
        <taxon>Flavobacteriaceae</taxon>
        <taxon>Jejuia</taxon>
    </lineage>
</organism>
<dbReference type="Proteomes" id="UP000029646">
    <property type="component" value="Unassembled WGS sequence"/>
</dbReference>
<evidence type="ECO:0000256" key="3">
    <source>
        <dbReference type="ARBA" id="ARBA00022729"/>
    </source>
</evidence>
<accession>A0A090W8D8</accession>
<evidence type="ECO:0000256" key="1">
    <source>
        <dbReference type="ARBA" id="ARBA00004613"/>
    </source>
</evidence>
<dbReference type="InterPro" id="IPR052969">
    <property type="entry name" value="Thr-specific_kinase-like"/>
</dbReference>
<feature type="domain" description="VWFA" evidence="4">
    <location>
        <begin position="178"/>
        <end position="373"/>
    </location>
</feature>
<dbReference type="InterPro" id="IPR056861">
    <property type="entry name" value="HMCN1-like_VWA"/>
</dbReference>
<comment type="subcellular location">
    <subcellularLocation>
        <location evidence="1">Secreted</location>
    </subcellularLocation>
</comment>
<evidence type="ECO:0000256" key="2">
    <source>
        <dbReference type="ARBA" id="ARBA00022525"/>
    </source>
</evidence>
<reference evidence="8" key="1">
    <citation type="journal article" date="2014" name="Genome Announc.">
        <title>Draft Genome Sequence of Marine Flavobacterium Jejuia pallidilutea Strain 11shimoA1 and Pigmentation Mutants.</title>
        <authorList>
            <person name="Takatani N."/>
            <person name="Nakanishi M."/>
            <person name="Meirelles P."/>
            <person name="Mino S."/>
            <person name="Suda W."/>
            <person name="Oshima K."/>
            <person name="Hattori M."/>
            <person name="Ohkuma M."/>
            <person name="Hosokawa M."/>
            <person name="Miyashita K."/>
            <person name="Thompson F.L."/>
            <person name="Niwa A."/>
            <person name="Sawabe T."/>
            <person name="Sawabe T."/>
        </authorList>
    </citation>
    <scope>NUCLEOTIDE SEQUENCE [LARGE SCALE GENOMIC DNA]</scope>
    <source>
        <strain evidence="8">JCM 19538</strain>
    </source>
</reference>
<dbReference type="SUPFAM" id="SSF53300">
    <property type="entry name" value="vWA-like"/>
    <property type="match status" value="1"/>
</dbReference>
<dbReference type="Pfam" id="PF25106">
    <property type="entry name" value="VWA_4"/>
    <property type="match status" value="1"/>
</dbReference>